<dbReference type="EMBL" id="VSSQ01015077">
    <property type="protein sequence ID" value="MPM55026.1"/>
    <property type="molecule type" value="Genomic_DNA"/>
</dbReference>
<dbReference type="AlphaFoldDB" id="A0A645AQ47"/>
<name>A0A645AQ47_9ZZZZ</name>
<organism evidence="1">
    <name type="scientific">bioreactor metagenome</name>
    <dbReference type="NCBI Taxonomy" id="1076179"/>
    <lineage>
        <taxon>unclassified sequences</taxon>
        <taxon>metagenomes</taxon>
        <taxon>ecological metagenomes</taxon>
    </lineage>
</organism>
<comment type="caution">
    <text evidence="1">The sequence shown here is derived from an EMBL/GenBank/DDBJ whole genome shotgun (WGS) entry which is preliminary data.</text>
</comment>
<gene>
    <name evidence="1" type="ORF">SDC9_101811</name>
</gene>
<sequence length="454" mass="48428">MRAGQRLGDRRVVADEGRLQQVRLDELAEQLDDHLLRAPQGVVLHLEQLGDGAQPVQRGVRGDLVADPLRQAGVDAEPLPLAVEVDDTLVGLDLAGADDVGGVEDDPLDQPGDGGLVAPGLVRLEHGELRRVRGVDALVAEHPAQLVDLLRPADHHSLEVELQRDPQAHGDVEGVQVGAERPGRRPAVHQLQGRGLDLEVAVGVQALADRAGDRRAGPQNVLRLRADHQVGVALPDPGLLGQFVVQGRHRAQRLGGHLPAVRHHRQLAAPRPDHPAVHEHPVTQVDVGLPGGQRLLADLRLRQHHLQPRRVVLGGEAALQGGEAQLAGVAQEHHPAADPDQVLGLLTGLQVLPAPADLVQGVRTLQPDRVGRTALLEQSRALLEAHLHLLGHLVVGKLGGRILLSTHRDMLSTPAPAGHFRGLPHATRRYVSARTCHAAVNGARRQPSAPTGVA</sequence>
<reference evidence="1" key="1">
    <citation type="submission" date="2019-08" db="EMBL/GenBank/DDBJ databases">
        <authorList>
            <person name="Kucharzyk K."/>
            <person name="Murdoch R.W."/>
            <person name="Higgins S."/>
            <person name="Loffler F."/>
        </authorList>
    </citation>
    <scope>NUCLEOTIDE SEQUENCE</scope>
</reference>
<dbReference type="AntiFam" id="ANF00081">
    <property type="entry name" value="Shadow ORF (opposite lysS)"/>
</dbReference>
<accession>A0A645AQ47</accession>
<protein>
    <submittedName>
        <fullName evidence="1">Uncharacterized protein</fullName>
    </submittedName>
</protein>
<proteinExistence type="predicted"/>
<evidence type="ECO:0000313" key="1">
    <source>
        <dbReference type="EMBL" id="MPM55026.1"/>
    </source>
</evidence>